<keyword evidence="5" id="KW-0812">Transmembrane</keyword>
<keyword evidence="3" id="KW-0119">Carbohydrate metabolism</keyword>
<dbReference type="Proteomes" id="UP000027073">
    <property type="component" value="Unassembled WGS sequence"/>
</dbReference>
<dbReference type="OrthoDB" id="423313at2759"/>
<keyword evidence="1" id="KW-0808">Transferase</keyword>
<dbReference type="InParanoid" id="A0A067NSM8"/>
<dbReference type="EMBL" id="KL198006">
    <property type="protein sequence ID" value="KDQ31083.1"/>
    <property type="molecule type" value="Genomic_DNA"/>
</dbReference>
<dbReference type="Gene3D" id="3.40.50.11350">
    <property type="match status" value="1"/>
</dbReference>
<dbReference type="VEuPathDB" id="FungiDB:PLEOSDRAFT_155750"/>
<keyword evidence="5" id="KW-1133">Transmembrane helix</keyword>
<accession>A0A067NSM8</accession>
<dbReference type="CDD" id="cd11296">
    <property type="entry name" value="O-FucT_like"/>
    <property type="match status" value="1"/>
</dbReference>
<feature type="region of interest" description="Disordered" evidence="4">
    <location>
        <begin position="1"/>
        <end position="29"/>
    </location>
</feature>
<dbReference type="AlphaFoldDB" id="A0A067NSM8"/>
<dbReference type="PANTHER" id="PTHR13398">
    <property type="entry name" value="GDP-FUCOSE PROTEIN O-FUCOSYLTRANSFERASE 2"/>
    <property type="match status" value="1"/>
</dbReference>
<proteinExistence type="predicted"/>
<keyword evidence="2" id="KW-0294">Fucose metabolism</keyword>
<dbReference type="InterPro" id="IPR045130">
    <property type="entry name" value="OFUT2-like"/>
</dbReference>
<evidence type="ECO:0000256" key="1">
    <source>
        <dbReference type="ARBA" id="ARBA00022679"/>
    </source>
</evidence>
<feature type="transmembrane region" description="Helical" evidence="5">
    <location>
        <begin position="37"/>
        <end position="57"/>
    </location>
</feature>
<evidence type="ECO:0000256" key="3">
    <source>
        <dbReference type="ARBA" id="ARBA00023277"/>
    </source>
</evidence>
<evidence type="ECO:0000256" key="4">
    <source>
        <dbReference type="SAM" id="MobiDB-lite"/>
    </source>
</evidence>
<gene>
    <name evidence="6" type="ORF">PLEOSDRAFT_155750</name>
</gene>
<reference evidence="7" key="1">
    <citation type="journal article" date="2014" name="Proc. Natl. Acad. Sci. U.S.A.">
        <title>Extensive sampling of basidiomycete genomes demonstrates inadequacy of the white-rot/brown-rot paradigm for wood decay fungi.</title>
        <authorList>
            <person name="Riley R."/>
            <person name="Salamov A.A."/>
            <person name="Brown D.W."/>
            <person name="Nagy L.G."/>
            <person name="Floudas D."/>
            <person name="Held B.W."/>
            <person name="Levasseur A."/>
            <person name="Lombard V."/>
            <person name="Morin E."/>
            <person name="Otillar R."/>
            <person name="Lindquist E.A."/>
            <person name="Sun H."/>
            <person name="LaButti K.M."/>
            <person name="Schmutz J."/>
            <person name="Jabbour D."/>
            <person name="Luo H."/>
            <person name="Baker S.E."/>
            <person name="Pisabarro A.G."/>
            <person name="Walton J.D."/>
            <person name="Blanchette R.A."/>
            <person name="Henrissat B."/>
            <person name="Martin F."/>
            <person name="Cullen D."/>
            <person name="Hibbett D.S."/>
            <person name="Grigoriev I.V."/>
        </authorList>
    </citation>
    <scope>NUCLEOTIDE SEQUENCE [LARGE SCALE GENOMIC DNA]</scope>
    <source>
        <strain evidence="7">PC15</strain>
    </source>
</reference>
<evidence type="ECO:0000313" key="6">
    <source>
        <dbReference type="EMBL" id="KDQ31083.1"/>
    </source>
</evidence>
<dbReference type="HOGENOM" id="CLU_032339_0_0_1"/>
<protein>
    <submittedName>
        <fullName evidence="6">Uncharacterized protein</fullName>
    </submittedName>
</protein>
<evidence type="ECO:0000256" key="2">
    <source>
        <dbReference type="ARBA" id="ARBA00023253"/>
    </source>
</evidence>
<dbReference type="GO" id="GO:0046922">
    <property type="term" value="F:peptide-O-fucosyltransferase activity"/>
    <property type="evidence" value="ECO:0007669"/>
    <property type="project" value="InterPro"/>
</dbReference>
<sequence length="487" mass="55343">MSTSEEPLLGGSDYDSGDKSLPEWRPSRLSPSRTRRYFVACISLGLVALAGFLFFLWTTRHAPGLSITPEDVPPPLIIPPSNSSPILEVNLLDPLLSLKGPPTASFRDNLRPELQYITSWPSAGWTNDVMTYGNLIYLALITDRIPVIPMFTPSHIGGAVPPIPFGEVFDVPRLRKLLGRPVLEWREVKDTSSETVDDIGCWNLWESVQYYEHRPRGSSVPTHLKLDISYTKTPDWTKRIPNYEHDKSSTFWSLASLAFPETRAKNLVAPLESPEHHVSLPPDEQMLCFDYLYYVCANEAFEWDKDYGPAWRYVGQHMRWTTALQGLADDYVRATIGVTDEDEPTPPFISIHVRHGDFAVYCGDRPVEECFAPISVIARRVQEVKDELKTRKGIDVRHVIMTSDERNTTWWDQVTEQGWLQVNHSRTAELYGTWYPLLIDAVIQSGGMGFVGTDTSTMSILALRRVQSWRDGATRMFKWGRPDSDDH</sequence>
<dbReference type="GO" id="GO:0006004">
    <property type="term" value="P:fucose metabolic process"/>
    <property type="evidence" value="ECO:0007669"/>
    <property type="project" value="UniProtKB-KW"/>
</dbReference>
<dbReference type="PANTHER" id="PTHR13398:SF0">
    <property type="entry name" value="GDP-FUCOSE PROTEIN O-FUCOSYLTRANSFERASE 2"/>
    <property type="match status" value="1"/>
</dbReference>
<evidence type="ECO:0000313" key="7">
    <source>
        <dbReference type="Proteomes" id="UP000027073"/>
    </source>
</evidence>
<evidence type="ECO:0000256" key="5">
    <source>
        <dbReference type="SAM" id="Phobius"/>
    </source>
</evidence>
<name>A0A067NSM8_PLEO1</name>
<feature type="compositionally biased region" description="Basic and acidic residues" evidence="4">
    <location>
        <begin position="16"/>
        <end position="26"/>
    </location>
</feature>
<organism evidence="6 7">
    <name type="scientific">Pleurotus ostreatus (strain PC15)</name>
    <name type="common">Oyster mushroom</name>
    <dbReference type="NCBI Taxonomy" id="1137138"/>
    <lineage>
        <taxon>Eukaryota</taxon>
        <taxon>Fungi</taxon>
        <taxon>Dikarya</taxon>
        <taxon>Basidiomycota</taxon>
        <taxon>Agaricomycotina</taxon>
        <taxon>Agaricomycetes</taxon>
        <taxon>Agaricomycetidae</taxon>
        <taxon>Agaricales</taxon>
        <taxon>Pleurotineae</taxon>
        <taxon>Pleurotaceae</taxon>
        <taxon>Pleurotus</taxon>
    </lineage>
</organism>
<keyword evidence="5" id="KW-0472">Membrane</keyword>
<dbReference type="STRING" id="1137138.A0A067NSM8"/>